<keyword evidence="1" id="KW-0812">Transmembrane</keyword>
<name>A0A381UAX0_9ZZZZ</name>
<keyword evidence="1" id="KW-0472">Membrane</keyword>
<dbReference type="EMBL" id="UINC01005941">
    <property type="protein sequence ID" value="SVA24507.1"/>
    <property type="molecule type" value="Genomic_DNA"/>
</dbReference>
<accession>A0A381UAX0</accession>
<evidence type="ECO:0000256" key="1">
    <source>
        <dbReference type="SAM" id="Phobius"/>
    </source>
</evidence>
<keyword evidence="1" id="KW-1133">Transmembrane helix</keyword>
<feature type="transmembrane region" description="Helical" evidence="1">
    <location>
        <begin position="20"/>
        <end position="42"/>
    </location>
</feature>
<proteinExistence type="predicted"/>
<dbReference type="AlphaFoldDB" id="A0A381UAX0"/>
<reference evidence="2" key="1">
    <citation type="submission" date="2018-05" db="EMBL/GenBank/DDBJ databases">
        <authorList>
            <person name="Lanie J.A."/>
            <person name="Ng W.-L."/>
            <person name="Kazmierczak K.M."/>
            <person name="Andrzejewski T.M."/>
            <person name="Davidsen T.M."/>
            <person name="Wayne K.J."/>
            <person name="Tettelin H."/>
            <person name="Glass J.I."/>
            <person name="Rusch D."/>
            <person name="Podicherti R."/>
            <person name="Tsui H.-C.T."/>
            <person name="Winkler M.E."/>
        </authorList>
    </citation>
    <scope>NUCLEOTIDE SEQUENCE</scope>
</reference>
<gene>
    <name evidence="2" type="ORF">METZ01_LOCUS77361</name>
</gene>
<organism evidence="2">
    <name type="scientific">marine metagenome</name>
    <dbReference type="NCBI Taxonomy" id="408172"/>
    <lineage>
        <taxon>unclassified sequences</taxon>
        <taxon>metagenomes</taxon>
        <taxon>ecological metagenomes</taxon>
    </lineage>
</organism>
<evidence type="ECO:0000313" key="2">
    <source>
        <dbReference type="EMBL" id="SVA24507.1"/>
    </source>
</evidence>
<protein>
    <submittedName>
        <fullName evidence="2">Uncharacterized protein</fullName>
    </submittedName>
</protein>
<sequence>MDGKRITGEQTITLPRTSEGYIAATLELPVIFLSIISCRVFMKTQ</sequence>